<dbReference type="RefSeq" id="WP_150561527.1">
    <property type="nucleotide sequence ID" value="NZ_CABPST010000015.1"/>
</dbReference>
<gene>
    <name evidence="1" type="ORF">PBR20603_04371</name>
</gene>
<sequence length="164" mass="17066">MSWIDPRLWGAFLLAVVLAAGGGYWKGHHDANQSATVASQAKQISDLTASNNLYRQTTKTLAGISDDAKKKADQALADARTADAAADGLRKRVAELVAAAKHSTTASGSAPAGVGTDPLDLLAGLFSRTDEAAGDIARFADAAHIAGLACERSYDALTRSNREK</sequence>
<name>A0A5E5BYB2_9BURK</name>
<dbReference type="AlphaFoldDB" id="A0A5E5BYB2"/>
<dbReference type="InterPro" id="IPR019659">
    <property type="entry name" value="DUF2514"/>
</dbReference>
<protein>
    <submittedName>
        <fullName evidence="1">Gp23</fullName>
    </submittedName>
</protein>
<accession>A0A5E5BYB2</accession>
<dbReference type="OrthoDB" id="6937615at2"/>
<evidence type="ECO:0000313" key="1">
    <source>
        <dbReference type="EMBL" id="VVE90387.1"/>
    </source>
</evidence>
<reference evidence="1 2" key="1">
    <citation type="submission" date="2019-08" db="EMBL/GenBank/DDBJ databases">
        <authorList>
            <person name="Peeters C."/>
        </authorList>
    </citation>
    <scope>NUCLEOTIDE SEQUENCE [LARGE SCALE GENOMIC DNA]</scope>
    <source>
        <strain evidence="1 2">LMG 20603</strain>
    </source>
</reference>
<keyword evidence="2" id="KW-1185">Reference proteome</keyword>
<dbReference type="Proteomes" id="UP000382040">
    <property type="component" value="Unassembled WGS sequence"/>
</dbReference>
<dbReference type="EMBL" id="CABPST010000015">
    <property type="protein sequence ID" value="VVE90387.1"/>
    <property type="molecule type" value="Genomic_DNA"/>
</dbReference>
<proteinExistence type="predicted"/>
<dbReference type="Pfam" id="PF10721">
    <property type="entry name" value="DUF2514"/>
    <property type="match status" value="1"/>
</dbReference>
<evidence type="ECO:0000313" key="2">
    <source>
        <dbReference type="Proteomes" id="UP000382040"/>
    </source>
</evidence>
<organism evidence="1 2">
    <name type="scientific">Pandoraea bronchicola</name>
    <dbReference type="NCBI Taxonomy" id="2508287"/>
    <lineage>
        <taxon>Bacteria</taxon>
        <taxon>Pseudomonadati</taxon>
        <taxon>Pseudomonadota</taxon>
        <taxon>Betaproteobacteria</taxon>
        <taxon>Burkholderiales</taxon>
        <taxon>Burkholderiaceae</taxon>
        <taxon>Pandoraea</taxon>
    </lineage>
</organism>